<dbReference type="Pfam" id="PF22638">
    <property type="entry name" value="FlgK_D1"/>
    <property type="match status" value="1"/>
</dbReference>
<keyword evidence="9" id="KW-0969">Cilium</keyword>
<dbReference type="Pfam" id="PF06429">
    <property type="entry name" value="Flg_bbr_C"/>
    <property type="match status" value="1"/>
</dbReference>
<evidence type="ECO:0000256" key="5">
    <source>
        <dbReference type="ARBA" id="ARBA00022525"/>
    </source>
</evidence>
<evidence type="ECO:0000313" key="9">
    <source>
        <dbReference type="EMBL" id="AIB12496.1"/>
    </source>
</evidence>
<dbReference type="PANTHER" id="PTHR30033">
    <property type="entry name" value="FLAGELLAR HOOK-ASSOCIATED PROTEIN 1"/>
    <property type="match status" value="1"/>
</dbReference>
<name>A0A060DEC6_9PROT</name>
<reference evidence="9 10" key="1">
    <citation type="journal article" date="2014" name="Genome Announc.">
        <title>Complete Genome Sequence of the Model Rhizosphere Strain Azospirillum brasilense Az39, Successfully Applied in Agriculture.</title>
        <authorList>
            <person name="Rivera D."/>
            <person name="Revale S."/>
            <person name="Molina R."/>
            <person name="Gualpa J."/>
            <person name="Puente M."/>
            <person name="Maroniche G."/>
            <person name="Paris G."/>
            <person name="Baker D."/>
            <person name="Clavijo B."/>
            <person name="McLay K."/>
            <person name="Spaepen S."/>
            <person name="Perticari A."/>
            <person name="Vazquez M."/>
            <person name="Wisniewski-Dye F."/>
            <person name="Watkins C."/>
            <person name="Martinez-Abarca F."/>
            <person name="Vanderleyden J."/>
            <person name="Cassan F."/>
        </authorList>
    </citation>
    <scope>NUCLEOTIDE SEQUENCE [LARGE SCALE GENOMIC DNA]</scope>
    <source>
        <strain evidence="9 10">Az39</strain>
    </source>
</reference>
<evidence type="ECO:0000259" key="7">
    <source>
        <dbReference type="Pfam" id="PF06429"/>
    </source>
</evidence>
<proteinExistence type="inferred from homology"/>
<evidence type="ECO:0000256" key="2">
    <source>
        <dbReference type="ARBA" id="ARBA00004613"/>
    </source>
</evidence>
<keyword evidence="9" id="KW-0282">Flagellum</keyword>
<gene>
    <name evidence="9" type="ORF">ABAZ39_10915</name>
</gene>
<dbReference type="GO" id="GO:0005198">
    <property type="term" value="F:structural molecule activity"/>
    <property type="evidence" value="ECO:0007669"/>
    <property type="project" value="InterPro"/>
</dbReference>
<accession>A0A060DEC6</accession>
<keyword evidence="6" id="KW-0975">Bacterial flagellum</keyword>
<dbReference type="InterPro" id="IPR002371">
    <property type="entry name" value="FlgK"/>
</dbReference>
<organism evidence="9 10">
    <name type="scientific">Azospirillum argentinense</name>
    <dbReference type="NCBI Taxonomy" id="2970906"/>
    <lineage>
        <taxon>Bacteria</taxon>
        <taxon>Pseudomonadati</taxon>
        <taxon>Pseudomonadota</taxon>
        <taxon>Alphaproteobacteria</taxon>
        <taxon>Rhodospirillales</taxon>
        <taxon>Azospirillaceae</taxon>
        <taxon>Azospirillum</taxon>
    </lineage>
</organism>
<evidence type="ECO:0000259" key="8">
    <source>
        <dbReference type="Pfam" id="PF22638"/>
    </source>
</evidence>
<comment type="subcellular location">
    <subcellularLocation>
        <location evidence="1">Bacterial flagellum</location>
    </subcellularLocation>
    <subcellularLocation>
        <location evidence="2">Secreted</location>
    </subcellularLocation>
</comment>
<dbReference type="RefSeq" id="WP_038529248.1">
    <property type="nucleotide sequence ID" value="NZ_CP007793.1"/>
</dbReference>
<evidence type="ECO:0000256" key="1">
    <source>
        <dbReference type="ARBA" id="ARBA00004365"/>
    </source>
</evidence>
<evidence type="ECO:0000313" key="10">
    <source>
        <dbReference type="Proteomes" id="UP000027186"/>
    </source>
</evidence>
<keyword evidence="9" id="KW-0966">Cell projection</keyword>
<protein>
    <recommendedName>
        <fullName evidence="4">Flagellar hook-associated protein 1</fullName>
    </recommendedName>
</protein>
<dbReference type="Proteomes" id="UP000027186">
    <property type="component" value="Chromosome"/>
</dbReference>
<dbReference type="SUPFAM" id="SSF64518">
    <property type="entry name" value="Phase 1 flagellin"/>
    <property type="match status" value="1"/>
</dbReference>
<feature type="domain" description="Flagellar basal-body/hook protein C-terminal" evidence="7">
    <location>
        <begin position="529"/>
        <end position="571"/>
    </location>
</feature>
<dbReference type="GO" id="GO:0005576">
    <property type="term" value="C:extracellular region"/>
    <property type="evidence" value="ECO:0007669"/>
    <property type="project" value="UniProtKB-SubCell"/>
</dbReference>
<keyword evidence="5" id="KW-0964">Secreted</keyword>
<dbReference type="GO" id="GO:0044780">
    <property type="term" value="P:bacterial-type flagellum assembly"/>
    <property type="evidence" value="ECO:0007669"/>
    <property type="project" value="InterPro"/>
</dbReference>
<dbReference type="NCBIfam" id="TIGR02492">
    <property type="entry name" value="flgK_ends"/>
    <property type="match status" value="1"/>
</dbReference>
<evidence type="ECO:0000256" key="6">
    <source>
        <dbReference type="ARBA" id="ARBA00023143"/>
    </source>
</evidence>
<dbReference type="EMBL" id="CP007793">
    <property type="protein sequence ID" value="AIB12496.1"/>
    <property type="molecule type" value="Genomic_DNA"/>
</dbReference>
<sequence>MSLRVAGSIATSALRTNEVGMAVASANVANAGTEGYTRKTAKSTASDTAVGFTGVEVAGIGSTVDRYLMTSLVAAQSGLGLSRTVSDYLDRFQERLGATTSTSSLGSVIDTLGETLATLATSPESGSAKAAVMDDLTAVAETLRSTAKAVQELRGEADRAVADTVTRINGTLDTLKDLNDRIQTGKALGQDTGDLEDQRNTALKSLAGDIDIRYQTDANGMVRVSTSSGTSLLDSAVHRLSYTPATTVGAGTSFNPITIDGKDVTASVSSGTLGGLIQVRDRDLPAQQARLDELALTLKDTLNVLHNQGTAFPPPNALTGTAGVSGSDALNGGGTLRVAVTAADGTAVEVLDLDLSAYATVQDAVDAIDAMDSLSAHLDAQGRLVIQADNAANGVALGGDGTAGADGKGFSARFGLNDLLTGTGAADLKVSDAIAQDSGRLATGALSTSATLAAGGSALSAGEGSVAQALKTAFSGAQSFDTAGGLSGRTGTFSQYAGAIIQGAATAASRAATAYEDQDSYASGLESAMASQSGVNVNEETAAISNLQSAYQAAAAVMKAVQEMFDTALNLVR</sequence>
<dbReference type="GO" id="GO:0009424">
    <property type="term" value="C:bacterial-type flagellum hook"/>
    <property type="evidence" value="ECO:0007669"/>
    <property type="project" value="InterPro"/>
</dbReference>
<evidence type="ECO:0000256" key="4">
    <source>
        <dbReference type="ARBA" id="ARBA00016244"/>
    </source>
</evidence>
<evidence type="ECO:0000256" key="3">
    <source>
        <dbReference type="ARBA" id="ARBA00009677"/>
    </source>
</evidence>
<comment type="similarity">
    <text evidence="3">Belongs to the flagella basal body rod proteins family.</text>
</comment>
<dbReference type="KEGG" id="abq:ABAZ39_10915"/>
<dbReference type="AlphaFoldDB" id="A0A060DEC6"/>
<dbReference type="InterPro" id="IPR010930">
    <property type="entry name" value="Flg_bb/hook_C_dom"/>
</dbReference>
<dbReference type="PANTHER" id="PTHR30033:SF1">
    <property type="entry name" value="FLAGELLAR HOOK-ASSOCIATED PROTEIN 1"/>
    <property type="match status" value="1"/>
</dbReference>
<feature type="domain" description="Flagellar hook-associated protein FlgK helical" evidence="8">
    <location>
        <begin position="99"/>
        <end position="310"/>
    </location>
</feature>
<dbReference type="InterPro" id="IPR053927">
    <property type="entry name" value="FlgK_helical"/>
</dbReference>